<comment type="caution">
    <text evidence="5">The sequence shown here is derived from an EMBL/GenBank/DDBJ whole genome shotgun (WGS) entry which is preliminary data.</text>
</comment>
<organism evidence="5 6">
    <name type="scientific">Penicillium nordicum</name>
    <dbReference type="NCBI Taxonomy" id="229535"/>
    <lineage>
        <taxon>Eukaryota</taxon>
        <taxon>Fungi</taxon>
        <taxon>Dikarya</taxon>
        <taxon>Ascomycota</taxon>
        <taxon>Pezizomycotina</taxon>
        <taxon>Eurotiomycetes</taxon>
        <taxon>Eurotiomycetidae</taxon>
        <taxon>Eurotiales</taxon>
        <taxon>Aspergillaceae</taxon>
        <taxon>Penicillium</taxon>
    </lineage>
</organism>
<evidence type="ECO:0000256" key="2">
    <source>
        <dbReference type="ARBA" id="ARBA00022737"/>
    </source>
</evidence>
<accession>A0A0M8NYB7</accession>
<sequence>MYRLHRPSNIIGASPSTQWGSGNDQNDYAVAACSLSQSQINVSMCNWQGLRANILRDTIFLDGGQRWYQKGFDDGCVDYQRDDSLKSTIYYLNLTTSFNTKSDFMDLLGNASIVGGVSSIAPNYVDGTMLANDNELYLYGGMLRNTDNSDPPSANEVLSYAAYQYGPHISLWEPNWKQERLSPDVTRYITNGAGASAPRENLGFYFSGMRAPDWGDFNLNELQSNQTANTLITLDMSQMSHGNWTNTTLPSYVPARSNAELVWVPVSESGVLVAIGGVVEPIQFFKNKSNSSRTDESKRISPTFMETVSVFDVGSGTWYLQKTTGDIPPQLTEFCSVLASAADGSSHNIYIYGGYDGLNLSANPSDDVYILSLPSFKWVKAYKGTNTHSRSGHRCIKVYPDQMLAVGGQHIDPTRCLEGGVIVNFNLNTLSFEDTYDPTNWSKYKVPGVVTKVIGGNSDGDASTTAPASWTNSSLEGIFDKKYSKTIETYWPYDSASGNSSTSSPQDHNGDGFPGWAGGVIGAVLALLIIAILAGLWFYRRRQRQRKSAEAESEAADAEPKNRPPEWMYASGPASPGPGPVSSSTGMETAETVRTTHTTATQPSTAQQSITQPSITQASTLPDSLVSPATPGTVESGGDALYEMHDSSPAELPTPFNTAYLAHDGTPKSPKPESERGLKPDPRRGSQSPVSPQTPSETGSEYSYPTGHNRRPSSLSLTSPMSIENVMSGRSSHFYESFDTLHTPRAAHRSEVSQLTEHLEDKGRKGGTINQLLCTCQYCICA</sequence>
<dbReference type="SUPFAM" id="SSF50965">
    <property type="entry name" value="Galactose oxidase, central domain"/>
    <property type="match status" value="1"/>
</dbReference>
<dbReference type="PANTHER" id="PTHR46228:SF2">
    <property type="entry name" value="KELCH REPEAT PROTEIN (AFU_ORTHOLOGUE AFUA_4G14350)"/>
    <property type="match status" value="1"/>
</dbReference>
<evidence type="ECO:0000313" key="6">
    <source>
        <dbReference type="Proteomes" id="UP000037696"/>
    </source>
</evidence>
<keyword evidence="4" id="KW-0812">Transmembrane</keyword>
<keyword evidence="6" id="KW-1185">Reference proteome</keyword>
<dbReference type="OrthoDB" id="540004at2759"/>
<feature type="compositionally biased region" description="Basic and acidic residues" evidence="3">
    <location>
        <begin position="670"/>
        <end position="684"/>
    </location>
</feature>
<gene>
    <name evidence="5" type="ORF">ACN38_g11723</name>
</gene>
<feature type="region of interest" description="Disordered" evidence="3">
    <location>
        <begin position="548"/>
        <end position="719"/>
    </location>
</feature>
<dbReference type="InterPro" id="IPR011043">
    <property type="entry name" value="Gal_Oxase/kelch_b-propeller"/>
</dbReference>
<protein>
    <submittedName>
        <fullName evidence="5">Uncharacterized protein</fullName>
    </submittedName>
</protein>
<evidence type="ECO:0000256" key="1">
    <source>
        <dbReference type="ARBA" id="ARBA00022441"/>
    </source>
</evidence>
<evidence type="ECO:0000256" key="3">
    <source>
        <dbReference type="SAM" id="MobiDB-lite"/>
    </source>
</evidence>
<evidence type="ECO:0000313" key="5">
    <source>
        <dbReference type="EMBL" id="KOS37494.1"/>
    </source>
</evidence>
<name>A0A0M8NYB7_9EURO</name>
<feature type="compositionally biased region" description="Polar residues" evidence="3">
    <location>
        <begin position="685"/>
        <end position="703"/>
    </location>
</feature>
<dbReference type="PANTHER" id="PTHR46228">
    <property type="entry name" value="KELCH DOMAIN-CONTAINING PROTEIN"/>
    <property type="match status" value="1"/>
</dbReference>
<dbReference type="STRING" id="229535.A0A0M8NYB7"/>
<keyword evidence="1" id="KW-0880">Kelch repeat</keyword>
<dbReference type="InterPro" id="IPR015915">
    <property type="entry name" value="Kelch-typ_b-propeller"/>
</dbReference>
<keyword evidence="2" id="KW-0677">Repeat</keyword>
<evidence type="ECO:0000256" key="4">
    <source>
        <dbReference type="SAM" id="Phobius"/>
    </source>
</evidence>
<keyword evidence="4" id="KW-0472">Membrane</keyword>
<dbReference type="AlphaFoldDB" id="A0A0M8NYB7"/>
<dbReference type="Proteomes" id="UP000037696">
    <property type="component" value="Unassembled WGS sequence"/>
</dbReference>
<proteinExistence type="predicted"/>
<dbReference type="Gene3D" id="2.120.10.80">
    <property type="entry name" value="Kelch-type beta propeller"/>
    <property type="match status" value="1"/>
</dbReference>
<feature type="transmembrane region" description="Helical" evidence="4">
    <location>
        <begin position="516"/>
        <end position="539"/>
    </location>
</feature>
<dbReference type="EMBL" id="LHQQ01000316">
    <property type="protein sequence ID" value="KOS37494.1"/>
    <property type="molecule type" value="Genomic_DNA"/>
</dbReference>
<reference evidence="5 6" key="1">
    <citation type="submission" date="2015-08" db="EMBL/GenBank/DDBJ databases">
        <title>Genome sequencing of Penicillium nordicum.</title>
        <authorList>
            <person name="Nguyen H.D."/>
            <person name="Seifert K.A."/>
        </authorList>
    </citation>
    <scope>NUCLEOTIDE SEQUENCE [LARGE SCALE GENOMIC DNA]</scope>
    <source>
        <strain evidence="5 6">DAOMC 185683</strain>
    </source>
</reference>
<feature type="compositionally biased region" description="Low complexity" evidence="3">
    <location>
        <begin position="580"/>
        <end position="620"/>
    </location>
</feature>
<keyword evidence="4" id="KW-1133">Transmembrane helix</keyword>